<dbReference type="Proteomes" id="UP000037696">
    <property type="component" value="Unassembled WGS sequence"/>
</dbReference>
<dbReference type="GO" id="GO:0032259">
    <property type="term" value="P:methylation"/>
    <property type="evidence" value="ECO:0007669"/>
    <property type="project" value="InterPro"/>
</dbReference>
<dbReference type="Pfam" id="PF05063">
    <property type="entry name" value="MT-A70"/>
    <property type="match status" value="1"/>
</dbReference>
<proteinExistence type="inferred from homology"/>
<reference evidence="3 4" key="1">
    <citation type="submission" date="2015-08" db="EMBL/GenBank/DDBJ databases">
        <title>Genome sequencing of Penicillium nordicum.</title>
        <authorList>
            <person name="Nguyen H.D."/>
            <person name="Seifert K.A."/>
        </authorList>
    </citation>
    <scope>NUCLEOTIDE SEQUENCE [LARGE SCALE GENOMIC DNA]</scope>
    <source>
        <strain evidence="3 4">DAOMC 185683</strain>
    </source>
</reference>
<dbReference type="GO" id="GO:0005634">
    <property type="term" value="C:nucleus"/>
    <property type="evidence" value="ECO:0007669"/>
    <property type="project" value="TreeGrafter"/>
</dbReference>
<dbReference type="PANTHER" id="PTHR12829">
    <property type="entry name" value="N6-ADENOSINE-METHYLTRANSFERASE"/>
    <property type="match status" value="1"/>
</dbReference>
<name>A0A0M9WKK2_9EURO</name>
<evidence type="ECO:0000313" key="4">
    <source>
        <dbReference type="Proteomes" id="UP000037696"/>
    </source>
</evidence>
<dbReference type="AlphaFoldDB" id="A0A0M9WKK2"/>
<comment type="similarity">
    <text evidence="1">Belongs to the MT-A70-like family.</text>
</comment>
<dbReference type="PROSITE" id="PS00092">
    <property type="entry name" value="N6_MTASE"/>
    <property type="match status" value="1"/>
</dbReference>
<protein>
    <recommendedName>
        <fullName evidence="5">MT-A70-domain-containing protein</fullName>
    </recommendedName>
</protein>
<accession>A0A0M9WKK2</accession>
<evidence type="ECO:0000256" key="1">
    <source>
        <dbReference type="PROSITE-ProRule" id="PRU00489"/>
    </source>
</evidence>
<dbReference type="OrthoDB" id="61116at2759"/>
<organism evidence="3 4">
    <name type="scientific">Penicillium nordicum</name>
    <dbReference type="NCBI Taxonomy" id="229535"/>
    <lineage>
        <taxon>Eukaryota</taxon>
        <taxon>Fungi</taxon>
        <taxon>Dikarya</taxon>
        <taxon>Ascomycota</taxon>
        <taxon>Pezizomycotina</taxon>
        <taxon>Eurotiomycetes</taxon>
        <taxon>Eurotiomycetidae</taxon>
        <taxon>Eurotiales</taxon>
        <taxon>Aspergillaceae</taxon>
        <taxon>Penicillium</taxon>
    </lineage>
</organism>
<feature type="region of interest" description="Disordered" evidence="2">
    <location>
        <begin position="58"/>
        <end position="77"/>
    </location>
</feature>
<sequence>MSTTTYPVQSVTHFTTTNKRDTKSEMSNSIQEETAILFQDTNIYLLDIPHSIALAQEGRPTPHQQPAPESGSGTEKSIRRKTLNLLSCPPIKEPFPSTEPKKPAALARLLDTIPISERRFHSELILPLVRDSLEVIKDGFSHDRRWCEARAVPSESEPHDSTAPNQHPRKRRRGNDCAPSESASDSHVSTKDEPPMILSTTSPNDFETLSDLAIVKNPSPEPAILRVGSEHGEETNPPSEYIIPPESSFALCTLPLFEAEVDRPSTSNNYPIPGLPHHQKFNLILMDPPWPNKSVRRSKHYQTHHYSEMDLLTEGLRDILRVHSHDPKTKPGLHPSEPHPDPPIQSEQSIAAIWITNAEKSRRAAYGALSGAGFSICEEWIWVKTTWDGQPISQLDGLWRKPYEILVIGRKSDHNANADINANANGDADNIPPLSQMDDLTRVSEAIPTRRVIAAVPDLHSRKPNLKSIFEDVFFTDAGQFQEYSALEVFARNLTAGWWAAGNEVLRFNARECWVDLAGERDTDLHEYA</sequence>
<feature type="region of interest" description="Disordered" evidence="2">
    <location>
        <begin position="151"/>
        <end position="203"/>
    </location>
</feature>
<dbReference type="PANTHER" id="PTHR12829:SF4">
    <property type="entry name" value="N(6)-ADENINE-SPECIFIC METHYLTRANSFERASE METTL4"/>
    <property type="match status" value="1"/>
</dbReference>
<dbReference type="InterPro" id="IPR002052">
    <property type="entry name" value="DNA_methylase_N6_adenine_CS"/>
</dbReference>
<comment type="caution">
    <text evidence="3">The sequence shown here is derived from an EMBL/GenBank/DDBJ whole genome shotgun (WGS) entry which is preliminary data.</text>
</comment>
<gene>
    <name evidence="3" type="ORF">ACN38_g591</name>
</gene>
<dbReference type="PROSITE" id="PS51143">
    <property type="entry name" value="MT_A70"/>
    <property type="match status" value="1"/>
</dbReference>
<dbReference type="STRING" id="229535.A0A0M9WKK2"/>
<dbReference type="InterPro" id="IPR007757">
    <property type="entry name" value="MT-A70-like"/>
</dbReference>
<dbReference type="GO" id="GO:0003676">
    <property type="term" value="F:nucleic acid binding"/>
    <property type="evidence" value="ECO:0007669"/>
    <property type="project" value="InterPro"/>
</dbReference>
<evidence type="ECO:0000313" key="3">
    <source>
        <dbReference type="EMBL" id="KOS48382.1"/>
    </source>
</evidence>
<evidence type="ECO:0000256" key="2">
    <source>
        <dbReference type="SAM" id="MobiDB-lite"/>
    </source>
</evidence>
<evidence type="ECO:0008006" key="5">
    <source>
        <dbReference type="Google" id="ProtNLM"/>
    </source>
</evidence>
<dbReference type="GO" id="GO:0008168">
    <property type="term" value="F:methyltransferase activity"/>
    <property type="evidence" value="ECO:0007669"/>
    <property type="project" value="InterPro"/>
</dbReference>
<feature type="region of interest" description="Disordered" evidence="2">
    <location>
        <begin position="324"/>
        <end position="345"/>
    </location>
</feature>
<keyword evidence="4" id="KW-1185">Reference proteome</keyword>
<dbReference type="EMBL" id="LHQQ01000005">
    <property type="protein sequence ID" value="KOS48382.1"/>
    <property type="molecule type" value="Genomic_DNA"/>
</dbReference>